<dbReference type="Proteomes" id="UP000242310">
    <property type="component" value="Unassembled WGS sequence"/>
</dbReference>
<dbReference type="RefSeq" id="WP_106588916.1">
    <property type="nucleotide sequence ID" value="NZ_PYAV01000008.1"/>
</dbReference>
<reference evidence="2 3" key="1">
    <citation type="submission" date="2018-03" db="EMBL/GenBank/DDBJ databases">
        <title>Genomic Encyclopedia of Type Strains, Phase III (KMG-III): the genomes of soil and plant-associated and newly described type strains.</title>
        <authorList>
            <person name="Whitman W."/>
        </authorList>
    </citation>
    <scope>NUCLEOTIDE SEQUENCE [LARGE SCALE GENOMIC DNA]</scope>
    <source>
        <strain evidence="2 3">CGMCC 1.07653</strain>
    </source>
</reference>
<dbReference type="AlphaFoldDB" id="A0A2P8HDY1"/>
<dbReference type="SUPFAM" id="SSF109604">
    <property type="entry name" value="HD-domain/PDEase-like"/>
    <property type="match status" value="1"/>
</dbReference>
<keyword evidence="3" id="KW-1185">Reference proteome</keyword>
<sequence>MKLLPAAQVKPNEVLAQPIYSDNGQVLLQAGVTLTERLLSRLNNKGITYIYVEDKRTEDIEVTSPLNPQTRVEAMQTIKEQFQVAAEVPNKNPMFNRDVSPAWNQAFGNVVEKVMEDLQNSEEALSLLSDAFAYDSYIFTHSLNVTMYTLRLAMAHGYNRQELRAIGMGAILHDIGKMQLKPEVLHKTGKLDDHEFEHIKKHPEMGFLMLKDQPNISLLTAHCAYQHHERLNGSGYPRGIAEEAIHPYAKILAVADVFDAVTSNRVYRKAMLPHEGMEILYAGVGELFDDRLVDTFSRIIALYPNGMMVTLTDGREAVVVSQNGEMTSRPNVRVLTDEASRSLDTPYDLNLLENPSILIQASAPVG</sequence>
<evidence type="ECO:0000313" key="2">
    <source>
        <dbReference type="EMBL" id="PSL44438.1"/>
    </source>
</evidence>
<accession>A0A2P8HDY1</accession>
<proteinExistence type="predicted"/>
<comment type="caution">
    <text evidence="2">The sequence shown here is derived from an EMBL/GenBank/DDBJ whole genome shotgun (WGS) entry which is preliminary data.</text>
</comment>
<dbReference type="OrthoDB" id="9759601at2"/>
<dbReference type="PANTHER" id="PTHR43155">
    <property type="entry name" value="CYCLIC DI-GMP PHOSPHODIESTERASE PA4108-RELATED"/>
    <property type="match status" value="1"/>
</dbReference>
<dbReference type="PANTHER" id="PTHR43155:SF2">
    <property type="entry name" value="CYCLIC DI-GMP PHOSPHODIESTERASE PA4108"/>
    <property type="match status" value="1"/>
</dbReference>
<dbReference type="Pfam" id="PF13487">
    <property type="entry name" value="HD_5"/>
    <property type="match status" value="1"/>
</dbReference>
<feature type="domain" description="HD-GYP" evidence="1">
    <location>
        <begin position="116"/>
        <end position="312"/>
    </location>
</feature>
<name>A0A2P8HDY1_9BACI</name>
<dbReference type="InterPro" id="IPR037522">
    <property type="entry name" value="HD_GYP_dom"/>
</dbReference>
<dbReference type="SMART" id="SM00471">
    <property type="entry name" value="HDc"/>
    <property type="match status" value="1"/>
</dbReference>
<dbReference type="Gene3D" id="1.10.3210.10">
    <property type="entry name" value="Hypothetical protein af1432"/>
    <property type="match status" value="1"/>
</dbReference>
<evidence type="ECO:0000259" key="1">
    <source>
        <dbReference type="PROSITE" id="PS51832"/>
    </source>
</evidence>
<evidence type="ECO:0000313" key="3">
    <source>
        <dbReference type="Proteomes" id="UP000242310"/>
    </source>
</evidence>
<protein>
    <submittedName>
        <fullName evidence="2">HD-GYP domain-containing protein (C-di-GMP phosphodiesterase class II)</fullName>
    </submittedName>
</protein>
<dbReference type="EMBL" id="PYAV01000008">
    <property type="protein sequence ID" value="PSL44438.1"/>
    <property type="molecule type" value="Genomic_DNA"/>
</dbReference>
<dbReference type="InterPro" id="IPR003607">
    <property type="entry name" value="HD/PDEase_dom"/>
</dbReference>
<organism evidence="2 3">
    <name type="scientific">Salsuginibacillus halophilus</name>
    <dbReference type="NCBI Taxonomy" id="517424"/>
    <lineage>
        <taxon>Bacteria</taxon>
        <taxon>Bacillati</taxon>
        <taxon>Bacillota</taxon>
        <taxon>Bacilli</taxon>
        <taxon>Bacillales</taxon>
        <taxon>Bacillaceae</taxon>
        <taxon>Salsuginibacillus</taxon>
    </lineage>
</organism>
<dbReference type="PROSITE" id="PS51832">
    <property type="entry name" value="HD_GYP"/>
    <property type="match status" value="1"/>
</dbReference>
<dbReference type="CDD" id="cd00077">
    <property type="entry name" value="HDc"/>
    <property type="match status" value="1"/>
</dbReference>
<gene>
    <name evidence="2" type="ORF">B0H94_10849</name>
</gene>